<dbReference type="EMBL" id="HG792017">
    <property type="protein sequence ID" value="CDM33477.1"/>
    <property type="molecule type" value="Genomic_DNA"/>
</dbReference>
<dbReference type="GO" id="GO:0004022">
    <property type="term" value="F:alcohol dehydrogenase (NAD+) activity"/>
    <property type="evidence" value="ECO:0007669"/>
    <property type="project" value="TreeGrafter"/>
</dbReference>
<dbReference type="GO" id="GO:0005739">
    <property type="term" value="C:mitochondrion"/>
    <property type="evidence" value="ECO:0007669"/>
    <property type="project" value="TreeGrafter"/>
</dbReference>
<dbReference type="Proteomes" id="UP000030686">
    <property type="component" value="Unassembled WGS sequence"/>
</dbReference>
<dbReference type="AlphaFoldDB" id="W6QV88"/>
<dbReference type="GO" id="GO:0046872">
    <property type="term" value="F:metal ion binding"/>
    <property type="evidence" value="ECO:0007669"/>
    <property type="project" value="InterPro"/>
</dbReference>
<evidence type="ECO:0000256" key="2">
    <source>
        <dbReference type="SAM" id="MobiDB-lite"/>
    </source>
</evidence>
<reference evidence="4" key="1">
    <citation type="journal article" date="2014" name="Nat. Commun.">
        <title>Multiple recent horizontal transfers of a large genomic region in cheese making fungi.</title>
        <authorList>
            <person name="Cheeseman K."/>
            <person name="Ropars J."/>
            <person name="Renault P."/>
            <person name="Dupont J."/>
            <person name="Gouzy J."/>
            <person name="Branca A."/>
            <person name="Abraham A.L."/>
            <person name="Ceppi M."/>
            <person name="Conseiller E."/>
            <person name="Debuchy R."/>
            <person name="Malagnac F."/>
            <person name="Goarin A."/>
            <person name="Silar P."/>
            <person name="Lacoste S."/>
            <person name="Sallet E."/>
            <person name="Bensimon A."/>
            <person name="Giraud T."/>
            <person name="Brygoo Y."/>
        </authorList>
    </citation>
    <scope>NUCLEOTIDE SEQUENCE [LARGE SCALE GENOMIC DNA]</scope>
    <source>
        <strain evidence="4">FM164</strain>
    </source>
</reference>
<dbReference type="Pfam" id="PF00465">
    <property type="entry name" value="Fe-ADH"/>
    <property type="match status" value="1"/>
</dbReference>
<evidence type="ECO:0000259" key="3">
    <source>
        <dbReference type="Pfam" id="PF00465"/>
    </source>
</evidence>
<evidence type="ECO:0000256" key="1">
    <source>
        <dbReference type="ARBA" id="ARBA00023002"/>
    </source>
</evidence>
<sequence>MDYTESEPVLESKPESESHKSDFGTHAAKPHPLLSEIYIQAQNPPVDRTSIIIANTKWIPSSTIPTLSVFGSDTLQKFADEISWPEVKAPLVLSTPLQIGQAEKAKELLKGQITGIFSGCDYAYSHECHKALGYAKDQGADSVISIGGESTIGLQKAISIRTGLPHICIPTAYTISEMAPILSETANRSKKTQSEPRILPDTVIYNVELTMTLPAFYVRNTNPIINMALEGIRALASSLSEIIENLFSQSA</sequence>
<protein>
    <submittedName>
        <fullName evidence="4">Alcohol dehydrogenase, iron-type</fullName>
    </submittedName>
</protein>
<feature type="compositionally biased region" description="Basic and acidic residues" evidence="2">
    <location>
        <begin position="10"/>
        <end position="23"/>
    </location>
</feature>
<keyword evidence="1" id="KW-0560">Oxidoreductase</keyword>
<dbReference type="Gene3D" id="3.40.50.1970">
    <property type="match status" value="1"/>
</dbReference>
<organism evidence="4 5">
    <name type="scientific">Penicillium roqueforti (strain FM164)</name>
    <dbReference type="NCBI Taxonomy" id="1365484"/>
    <lineage>
        <taxon>Eukaryota</taxon>
        <taxon>Fungi</taxon>
        <taxon>Dikarya</taxon>
        <taxon>Ascomycota</taxon>
        <taxon>Pezizomycotina</taxon>
        <taxon>Eurotiomycetes</taxon>
        <taxon>Eurotiomycetidae</taxon>
        <taxon>Eurotiales</taxon>
        <taxon>Aspergillaceae</taxon>
        <taxon>Penicillium</taxon>
    </lineage>
</organism>
<dbReference type="InterPro" id="IPR039697">
    <property type="entry name" value="Alcohol_dehydrogenase_Fe"/>
</dbReference>
<evidence type="ECO:0000313" key="5">
    <source>
        <dbReference type="Proteomes" id="UP000030686"/>
    </source>
</evidence>
<feature type="domain" description="Alcohol dehydrogenase iron-type/glycerol dehydrogenase GldA" evidence="3">
    <location>
        <begin position="65"/>
        <end position="206"/>
    </location>
</feature>
<accession>W6QV88</accession>
<dbReference type="OrthoDB" id="3360544at2759"/>
<dbReference type="PANTHER" id="PTHR11496">
    <property type="entry name" value="ALCOHOL DEHYDROGENASE"/>
    <property type="match status" value="1"/>
</dbReference>
<dbReference type="STRING" id="1365484.W6QV88"/>
<proteinExistence type="predicted"/>
<name>W6QV88_PENRF</name>
<dbReference type="SUPFAM" id="SSF56796">
    <property type="entry name" value="Dehydroquinate synthase-like"/>
    <property type="match status" value="1"/>
</dbReference>
<gene>
    <name evidence="4" type="ORF">PROQFM164_S03g000201</name>
</gene>
<feature type="region of interest" description="Disordered" evidence="2">
    <location>
        <begin position="1"/>
        <end position="26"/>
    </location>
</feature>
<dbReference type="PANTHER" id="PTHR11496:SF105">
    <property type="entry name" value="REDUCTASE, PUTATIVE (AFU_ORTHOLOGUE AFUA_6G07090)-RELATED"/>
    <property type="match status" value="1"/>
</dbReference>
<keyword evidence="5" id="KW-1185">Reference proteome</keyword>
<evidence type="ECO:0000313" key="4">
    <source>
        <dbReference type="EMBL" id="CDM33477.1"/>
    </source>
</evidence>
<dbReference type="InterPro" id="IPR001670">
    <property type="entry name" value="ADH_Fe/GldA"/>
</dbReference>